<keyword evidence="2" id="KW-0479">Metal-binding</keyword>
<dbReference type="GO" id="GO:0006508">
    <property type="term" value="P:proteolysis"/>
    <property type="evidence" value="ECO:0007669"/>
    <property type="project" value="UniProtKB-KW"/>
</dbReference>
<dbReference type="GO" id="GO:0046872">
    <property type="term" value="F:metal ion binding"/>
    <property type="evidence" value="ECO:0007669"/>
    <property type="project" value="UniProtKB-KW"/>
</dbReference>
<keyword evidence="7" id="KW-0812">Transmembrane</keyword>
<feature type="transmembrane region" description="Helical" evidence="7">
    <location>
        <begin position="37"/>
        <end position="61"/>
    </location>
</feature>
<dbReference type="GO" id="GO:0004222">
    <property type="term" value="F:metalloendopeptidase activity"/>
    <property type="evidence" value="ECO:0007669"/>
    <property type="project" value="InterPro"/>
</dbReference>
<comment type="caution">
    <text evidence="9">The sequence shown here is derived from an EMBL/GenBank/DDBJ whole genome shotgun (WGS) entry which is preliminary data.</text>
</comment>
<evidence type="ECO:0000259" key="8">
    <source>
        <dbReference type="Pfam" id="PF01435"/>
    </source>
</evidence>
<evidence type="ECO:0000256" key="4">
    <source>
        <dbReference type="ARBA" id="ARBA00022833"/>
    </source>
</evidence>
<comment type="cofactor">
    <cofactor evidence="6">
        <name>Zn(2+)</name>
        <dbReference type="ChEBI" id="CHEBI:29105"/>
    </cofactor>
    <text evidence="6">Binds 1 zinc ion per subunit.</text>
</comment>
<dbReference type="Proteomes" id="UP000195106">
    <property type="component" value="Unassembled WGS sequence"/>
</dbReference>
<dbReference type="CDD" id="cd07326">
    <property type="entry name" value="M56_BlaR1_MecR1_like"/>
    <property type="match status" value="1"/>
</dbReference>
<evidence type="ECO:0000256" key="6">
    <source>
        <dbReference type="RuleBase" id="RU003983"/>
    </source>
</evidence>
<dbReference type="Pfam" id="PF01435">
    <property type="entry name" value="Peptidase_M48"/>
    <property type="match status" value="1"/>
</dbReference>
<proteinExistence type="inferred from homology"/>
<evidence type="ECO:0000256" key="7">
    <source>
        <dbReference type="SAM" id="Phobius"/>
    </source>
</evidence>
<dbReference type="Gene3D" id="3.30.2010.10">
    <property type="entry name" value="Metalloproteases ('zincins'), catalytic domain"/>
    <property type="match status" value="1"/>
</dbReference>
<feature type="transmembrane region" description="Helical" evidence="7">
    <location>
        <begin position="277"/>
        <end position="299"/>
    </location>
</feature>
<comment type="similarity">
    <text evidence="6">Belongs to the peptidase M48 family.</text>
</comment>
<evidence type="ECO:0000256" key="1">
    <source>
        <dbReference type="ARBA" id="ARBA00022670"/>
    </source>
</evidence>
<keyword evidence="1 6" id="KW-0645">Protease</keyword>
<gene>
    <name evidence="9" type="ORF">CMsap09_15755</name>
</gene>
<accession>A0A251XYN6</accession>
<keyword evidence="5 6" id="KW-0482">Metalloprotease</keyword>
<evidence type="ECO:0000256" key="3">
    <source>
        <dbReference type="ARBA" id="ARBA00022801"/>
    </source>
</evidence>
<feature type="transmembrane region" description="Helical" evidence="7">
    <location>
        <begin position="6"/>
        <end position="25"/>
    </location>
</feature>
<dbReference type="EMBL" id="MDHJ01000001">
    <property type="protein sequence ID" value="OUE10399.1"/>
    <property type="molecule type" value="Genomic_DNA"/>
</dbReference>
<keyword evidence="4 6" id="KW-0862">Zinc</keyword>
<dbReference type="PANTHER" id="PTHR34978:SF3">
    <property type="entry name" value="SLR0241 PROTEIN"/>
    <property type="match status" value="1"/>
</dbReference>
<organism evidence="9 10">
    <name type="scientific">Clavibacter michiganensis</name>
    <dbReference type="NCBI Taxonomy" id="28447"/>
    <lineage>
        <taxon>Bacteria</taxon>
        <taxon>Bacillati</taxon>
        <taxon>Actinomycetota</taxon>
        <taxon>Actinomycetes</taxon>
        <taxon>Micrococcales</taxon>
        <taxon>Microbacteriaceae</taxon>
        <taxon>Clavibacter</taxon>
    </lineage>
</organism>
<sequence>MSDTVRAVLLLECYVTVTLLAPLLLGRLPLVAQRPVAMLAAWHGFLATAVLSLGAGLGLLIHQGMSLQAGTRPAAVADVPAEATLAAVPPAAAPLAAVPLAYVAAGVLGVLLFRIVEEGGRVVREARRRAGEVATLLLASRPYRVAGRDARLVESDVPLAALSPATGVILLTTEARARLDDDELAAVIEHETAHQEQRHALAVRLAQVSRAILPALPASQRLALSTTIAIEFIADDHAARVAGPATVASALRKLDPGGGLSALRADRMDQPRGGHPVALRLLCAVACALPALPLVIVLLPPA</sequence>
<protein>
    <recommendedName>
        <fullName evidence="8">Peptidase M48 domain-containing protein</fullName>
    </recommendedName>
</protein>
<dbReference type="InterPro" id="IPR052173">
    <property type="entry name" value="Beta-lactam_resp_regulator"/>
</dbReference>
<evidence type="ECO:0000256" key="5">
    <source>
        <dbReference type="ARBA" id="ARBA00023049"/>
    </source>
</evidence>
<feature type="domain" description="Peptidase M48" evidence="8">
    <location>
        <begin position="167"/>
        <end position="202"/>
    </location>
</feature>
<feature type="transmembrane region" description="Helical" evidence="7">
    <location>
        <begin position="95"/>
        <end position="116"/>
    </location>
</feature>
<dbReference type="InterPro" id="IPR001915">
    <property type="entry name" value="Peptidase_M48"/>
</dbReference>
<name>A0A251XYN6_9MICO</name>
<evidence type="ECO:0000313" key="9">
    <source>
        <dbReference type="EMBL" id="OUE10399.1"/>
    </source>
</evidence>
<keyword evidence="7" id="KW-0472">Membrane</keyword>
<keyword evidence="7" id="KW-1133">Transmembrane helix</keyword>
<evidence type="ECO:0000256" key="2">
    <source>
        <dbReference type="ARBA" id="ARBA00022723"/>
    </source>
</evidence>
<dbReference type="PANTHER" id="PTHR34978">
    <property type="entry name" value="POSSIBLE SENSOR-TRANSDUCER PROTEIN BLAR"/>
    <property type="match status" value="1"/>
</dbReference>
<evidence type="ECO:0000313" key="10">
    <source>
        <dbReference type="Proteomes" id="UP000195106"/>
    </source>
</evidence>
<reference evidence="9 10" key="1">
    <citation type="submission" date="2016-08" db="EMBL/GenBank/DDBJ databases">
        <title>Genome sequence of Clavibacter michiganensis spp. strain CASJ009.</title>
        <authorList>
            <person name="Thapa S.P."/>
            <person name="Coaker G."/>
        </authorList>
    </citation>
    <scope>NUCLEOTIDE SEQUENCE [LARGE SCALE GENOMIC DNA]</scope>
    <source>
        <strain evidence="9">CASJ009</strain>
    </source>
</reference>
<keyword evidence="3 6" id="KW-0378">Hydrolase</keyword>
<dbReference type="AlphaFoldDB" id="A0A251XYN6"/>